<accession>A0A3N5BG36</accession>
<reference evidence="3 4" key="1">
    <citation type="submission" date="2018-11" db="EMBL/GenBank/DDBJ databases">
        <title>Genomic Encyclopedia of Type Strains, Phase IV (KMG-IV): sequencing the most valuable type-strain genomes for metagenomic binning, comparative biology and taxonomic classification.</title>
        <authorList>
            <person name="Goeker M."/>
        </authorList>
    </citation>
    <scope>NUCLEOTIDE SEQUENCE [LARGE SCALE GENOMIC DNA]</scope>
    <source>
        <strain evidence="3 4">DSM 18090</strain>
    </source>
</reference>
<dbReference type="Pfam" id="PF04389">
    <property type="entry name" value="Peptidase_M28"/>
    <property type="match status" value="1"/>
</dbReference>
<dbReference type="Pfam" id="PF02225">
    <property type="entry name" value="PA"/>
    <property type="match status" value="1"/>
</dbReference>
<dbReference type="Gene3D" id="3.50.30.30">
    <property type="match status" value="1"/>
</dbReference>
<dbReference type="EMBL" id="RKRF01000008">
    <property type="protein sequence ID" value="RPF54230.1"/>
    <property type="molecule type" value="Genomic_DNA"/>
</dbReference>
<dbReference type="InterPro" id="IPR007484">
    <property type="entry name" value="Peptidase_M28"/>
</dbReference>
<dbReference type="SUPFAM" id="SSF53187">
    <property type="entry name" value="Zn-dependent exopeptidases"/>
    <property type="match status" value="1"/>
</dbReference>
<dbReference type="Proteomes" id="UP000276443">
    <property type="component" value="Unassembled WGS sequence"/>
</dbReference>
<keyword evidence="3" id="KW-0378">Hydrolase</keyword>
<dbReference type="AlphaFoldDB" id="A0A3N5BG36"/>
<evidence type="ECO:0000313" key="3">
    <source>
        <dbReference type="EMBL" id="RPF54230.1"/>
    </source>
</evidence>
<dbReference type="GO" id="GO:0004180">
    <property type="term" value="F:carboxypeptidase activity"/>
    <property type="evidence" value="ECO:0007669"/>
    <property type="project" value="UniProtKB-KW"/>
</dbReference>
<evidence type="ECO:0000259" key="1">
    <source>
        <dbReference type="Pfam" id="PF02225"/>
    </source>
</evidence>
<sequence length="559" mass="63330">MSVTEWVESVQQDDLMEHTRQIAQYERLSGTREELKAFQYIYETLSSYGLKPELIEHDAFISLPKSANLVVNGEEFQCITHSMAPSEPGLTAPLKFINKNQLSSLDDQNGKIAIIHGLAAPGTVRNLQKLGFAAAIFINTSLTYEMIVSPVWGNPTPEKMDDFPTIPVISVTKETGERLIQLADSNHEAYLQTQVDTRIRKIPLLTVDIESKGDQEDFILFSGHVDSWHYGAMDNGTANATMLEVARITNEHRDELKRNLRLAFWSGHSHGRYAGSAYYADQHWLELYEHCVAHVNIDSVGGQNATVLTQANCMAETKDIATHSVGELTGQQFEGKRYGKAGDQSFWGIGIPSLYMGLSEQPPTDSSNMTVHEEMFGQSGKSTGFGWWWHTPEDLVDKIDPAFLERDCQVYVHSIHQLLTKPKLPINQLAAIEDIRDGLQTWSEKLQSSISLQHLVKKLCKIEERLKVEQEELSVDQYNQLNMKLSRKLVPFNYVQSSVFDYDTLFSLPKVPALLEVDRLITLDPSSNEYFFSKTKVQRIINELEFQLKEVETIINSFH</sequence>
<proteinExistence type="predicted"/>
<feature type="domain" description="PA" evidence="1">
    <location>
        <begin position="101"/>
        <end position="179"/>
    </location>
</feature>
<gene>
    <name evidence="3" type="ORF">EDC24_1423</name>
</gene>
<dbReference type="PANTHER" id="PTHR10404">
    <property type="entry name" value="N-ACETYLATED-ALPHA-LINKED ACIDIC DIPEPTIDASE"/>
    <property type="match status" value="1"/>
</dbReference>
<dbReference type="PANTHER" id="PTHR10404:SF46">
    <property type="entry name" value="VACUOLAR PROTEIN SORTING-ASSOCIATED PROTEIN 70"/>
    <property type="match status" value="1"/>
</dbReference>
<dbReference type="SUPFAM" id="SSF52025">
    <property type="entry name" value="PA domain"/>
    <property type="match status" value="1"/>
</dbReference>
<dbReference type="Gene3D" id="3.40.630.10">
    <property type="entry name" value="Zn peptidases"/>
    <property type="match status" value="1"/>
</dbReference>
<keyword evidence="3" id="KW-0645">Protease</keyword>
<dbReference type="InterPro" id="IPR003137">
    <property type="entry name" value="PA_domain"/>
</dbReference>
<comment type="caution">
    <text evidence="3">The sequence shown here is derived from an EMBL/GenBank/DDBJ whole genome shotgun (WGS) entry which is preliminary data.</text>
</comment>
<dbReference type="OrthoDB" id="9769665at2"/>
<organism evidence="3 4">
    <name type="scientific">Aquisalibacillus elongatus</name>
    <dbReference type="NCBI Taxonomy" id="485577"/>
    <lineage>
        <taxon>Bacteria</taxon>
        <taxon>Bacillati</taxon>
        <taxon>Bacillota</taxon>
        <taxon>Bacilli</taxon>
        <taxon>Bacillales</taxon>
        <taxon>Bacillaceae</taxon>
        <taxon>Aquisalibacillus</taxon>
    </lineage>
</organism>
<dbReference type="InterPro" id="IPR046450">
    <property type="entry name" value="PA_dom_sf"/>
</dbReference>
<keyword evidence="3" id="KW-0121">Carboxypeptidase</keyword>
<protein>
    <submittedName>
        <fullName evidence="3">Zn-dependent M28 family amino/carboxypeptidase</fullName>
    </submittedName>
</protein>
<name>A0A3N5BG36_9BACI</name>
<dbReference type="InterPro" id="IPR039373">
    <property type="entry name" value="Peptidase_M28B"/>
</dbReference>
<feature type="domain" description="Peptidase M28" evidence="2">
    <location>
        <begin position="210"/>
        <end position="406"/>
    </location>
</feature>
<keyword evidence="4" id="KW-1185">Reference proteome</keyword>
<dbReference type="RefSeq" id="WP_124221050.1">
    <property type="nucleotide sequence ID" value="NZ_RKRF01000008.1"/>
</dbReference>
<evidence type="ECO:0000259" key="2">
    <source>
        <dbReference type="Pfam" id="PF04389"/>
    </source>
</evidence>
<evidence type="ECO:0000313" key="4">
    <source>
        <dbReference type="Proteomes" id="UP000276443"/>
    </source>
</evidence>
<dbReference type="CDD" id="cd00538">
    <property type="entry name" value="PA"/>
    <property type="match status" value="1"/>
</dbReference>